<dbReference type="Gene3D" id="3.20.20.80">
    <property type="entry name" value="Glycosidases"/>
    <property type="match status" value="1"/>
</dbReference>
<dbReference type="InterPro" id="IPR001139">
    <property type="entry name" value="Glyco_hydro_30"/>
</dbReference>
<dbReference type="SUPFAM" id="SSF51445">
    <property type="entry name" value="(Trans)glycosidases"/>
    <property type="match status" value="1"/>
</dbReference>
<dbReference type="InterPro" id="IPR033452">
    <property type="entry name" value="GH30_C"/>
</dbReference>
<dbReference type="Pfam" id="PF17189">
    <property type="entry name" value="Glyco_hydro_30C"/>
    <property type="match status" value="1"/>
</dbReference>
<dbReference type="PANTHER" id="PTHR11069:SF23">
    <property type="entry name" value="LYSOSOMAL ACID GLUCOSYLCERAMIDASE"/>
    <property type="match status" value="1"/>
</dbReference>
<evidence type="ECO:0000313" key="7">
    <source>
        <dbReference type="EMBL" id="HFH29375.1"/>
    </source>
</evidence>
<evidence type="ECO:0000256" key="2">
    <source>
        <dbReference type="ARBA" id="ARBA00022729"/>
    </source>
</evidence>
<evidence type="ECO:0000256" key="3">
    <source>
        <dbReference type="ARBA" id="ARBA00022801"/>
    </source>
</evidence>
<keyword evidence="2" id="KW-0732">Signal</keyword>
<accession>A0A7C3EGA1</accession>
<organism evidence="7">
    <name type="scientific">Gracilinema caldarium</name>
    <dbReference type="NCBI Taxonomy" id="215591"/>
    <lineage>
        <taxon>Bacteria</taxon>
        <taxon>Pseudomonadati</taxon>
        <taxon>Spirochaetota</taxon>
        <taxon>Spirochaetia</taxon>
        <taxon>Spirochaetales</taxon>
        <taxon>Breznakiellaceae</taxon>
        <taxon>Gracilinema</taxon>
    </lineage>
</organism>
<dbReference type="Pfam" id="PF02055">
    <property type="entry name" value="Glyco_hydro_30"/>
    <property type="match status" value="1"/>
</dbReference>
<dbReference type="InterPro" id="IPR017853">
    <property type="entry name" value="GH"/>
</dbReference>
<dbReference type="EMBL" id="DSVL01000236">
    <property type="protein sequence ID" value="HFH29375.1"/>
    <property type="molecule type" value="Genomic_DNA"/>
</dbReference>
<dbReference type="InterPro" id="IPR013780">
    <property type="entry name" value="Glyco_hydro_b"/>
</dbReference>
<name>A0A7C3EGA1_9SPIR</name>
<evidence type="ECO:0000256" key="1">
    <source>
        <dbReference type="ARBA" id="ARBA00005382"/>
    </source>
</evidence>
<comment type="similarity">
    <text evidence="1 4">Belongs to the glycosyl hydrolase 30 family.</text>
</comment>
<evidence type="ECO:0000259" key="5">
    <source>
        <dbReference type="Pfam" id="PF02055"/>
    </source>
</evidence>
<dbReference type="AlphaFoldDB" id="A0A7C3EGA1"/>
<evidence type="ECO:0000259" key="6">
    <source>
        <dbReference type="Pfam" id="PF17189"/>
    </source>
</evidence>
<keyword evidence="3 4" id="KW-0378">Hydrolase</keyword>
<comment type="caution">
    <text evidence="7">The sequence shown here is derived from an EMBL/GenBank/DDBJ whole genome shotgun (WGS) entry which is preliminary data.</text>
</comment>
<dbReference type="PRINTS" id="PR00843">
    <property type="entry name" value="GLHYDRLASE30"/>
</dbReference>
<sequence>MKIRELIETAKDTDRRLSPMQAAERQVKTPKHLSCIINVDTEKTYQTIMGFGGALTESSGYVLSSLSVADREAVLKAYFSASEGLGYTFARTHLNSCDFSLGNWACVESRDESLASFSMAMPERYQIPLLKDAFRATGGKLSLLLSPWSPPAWMKDNNDMNHGGKLLRQYYPLWASYFVRYIDELAKRDIPVWAVSIQNEPEATQIWDSCIWTAREEAEFAVEHLGPALEKAGYGYIKILVWDHNRDRLWERASESYAYGGAEKYIAGAAYHWYSGDQYDAVRRVAEAYPDKLLVFSEGCVEGGPRPGAWFTGERYAHNIINDLNNGCQAWIDWNIALDLSGGPNHVGNLCDAPVLVDTEQGRAYYQSSFYCIGHFSRYIRPGARRLGVRMDSWMVPAAVDGRMGNTMEALAAKNKDGTISLVVCNRTEADMVYRLHLSGSGEERILLCPSRGIQTLLIK</sequence>
<dbReference type="InterPro" id="IPR033453">
    <property type="entry name" value="Glyco_hydro_30_TIM-barrel"/>
</dbReference>
<dbReference type="PANTHER" id="PTHR11069">
    <property type="entry name" value="GLUCOSYLCERAMIDASE"/>
    <property type="match status" value="1"/>
</dbReference>
<keyword evidence="4" id="KW-0326">Glycosidase</keyword>
<gene>
    <name evidence="7" type="ORF">ENS59_07665</name>
</gene>
<feature type="domain" description="Glycosyl hydrolase family 30 beta sandwich" evidence="6">
    <location>
        <begin position="401"/>
        <end position="457"/>
    </location>
</feature>
<dbReference type="Gene3D" id="2.60.40.1180">
    <property type="entry name" value="Golgi alpha-mannosidase II"/>
    <property type="match status" value="1"/>
</dbReference>
<feature type="domain" description="Glycosyl hydrolase family 30 TIM-barrel" evidence="5">
    <location>
        <begin position="48"/>
        <end position="380"/>
    </location>
</feature>
<dbReference type="GO" id="GO:0006680">
    <property type="term" value="P:glucosylceramide catabolic process"/>
    <property type="evidence" value="ECO:0007669"/>
    <property type="project" value="TreeGrafter"/>
</dbReference>
<dbReference type="GO" id="GO:0004348">
    <property type="term" value="F:glucosylceramidase activity"/>
    <property type="evidence" value="ECO:0007669"/>
    <property type="project" value="InterPro"/>
</dbReference>
<dbReference type="GO" id="GO:0016020">
    <property type="term" value="C:membrane"/>
    <property type="evidence" value="ECO:0007669"/>
    <property type="project" value="GOC"/>
</dbReference>
<evidence type="ECO:0000256" key="4">
    <source>
        <dbReference type="RuleBase" id="RU361188"/>
    </source>
</evidence>
<proteinExistence type="inferred from homology"/>
<protein>
    <submittedName>
        <fullName evidence="7">Glucosylceramidase</fullName>
    </submittedName>
</protein>
<reference evidence="7" key="1">
    <citation type="journal article" date="2020" name="mSystems">
        <title>Genome- and Community-Level Interaction Insights into Carbon Utilization and Element Cycling Functions of Hydrothermarchaeota in Hydrothermal Sediment.</title>
        <authorList>
            <person name="Zhou Z."/>
            <person name="Liu Y."/>
            <person name="Xu W."/>
            <person name="Pan J."/>
            <person name="Luo Z.H."/>
            <person name="Li M."/>
        </authorList>
    </citation>
    <scope>NUCLEOTIDE SEQUENCE [LARGE SCALE GENOMIC DNA]</scope>
    <source>
        <strain evidence="7">SpSt-503</strain>
    </source>
</reference>